<evidence type="ECO:0000256" key="9">
    <source>
        <dbReference type="ARBA" id="ARBA00023315"/>
    </source>
</evidence>
<dbReference type="Gene3D" id="3.30.559.10">
    <property type="entry name" value="Chloramphenicol acetyltransferase-like domain"/>
    <property type="match status" value="1"/>
</dbReference>
<dbReference type="EMBL" id="BAABDC010000007">
    <property type="protein sequence ID" value="GAA3715946.1"/>
    <property type="molecule type" value="Genomic_DNA"/>
</dbReference>
<comment type="pathway">
    <text evidence="2">Lipid metabolism.</text>
</comment>
<dbReference type="SUPFAM" id="SSF52777">
    <property type="entry name" value="CoA-dependent acyltransferases"/>
    <property type="match status" value="2"/>
</dbReference>
<keyword evidence="5" id="KW-0444">Lipid biosynthesis</keyword>
<name>A0ABP7EAQ3_9MICO</name>
<evidence type="ECO:0000259" key="12">
    <source>
        <dbReference type="Pfam" id="PF06974"/>
    </source>
</evidence>
<evidence type="ECO:0000256" key="4">
    <source>
        <dbReference type="ARBA" id="ARBA00013244"/>
    </source>
</evidence>
<evidence type="ECO:0000256" key="2">
    <source>
        <dbReference type="ARBA" id="ARBA00005189"/>
    </source>
</evidence>
<feature type="domain" description="O-acyltransferase WSD1 C-terminal" evidence="12">
    <location>
        <begin position="303"/>
        <end position="443"/>
    </location>
</feature>
<dbReference type="InterPro" id="IPR023213">
    <property type="entry name" value="CAT-like_dom_sf"/>
</dbReference>
<dbReference type="InterPro" id="IPR045034">
    <property type="entry name" value="O-acyltransferase_WSD1-like"/>
</dbReference>
<reference evidence="14" key="1">
    <citation type="journal article" date="2019" name="Int. J. Syst. Evol. Microbiol.">
        <title>The Global Catalogue of Microorganisms (GCM) 10K type strain sequencing project: providing services to taxonomists for standard genome sequencing and annotation.</title>
        <authorList>
            <consortium name="The Broad Institute Genomics Platform"/>
            <consortium name="The Broad Institute Genome Sequencing Center for Infectious Disease"/>
            <person name="Wu L."/>
            <person name="Ma J."/>
        </authorList>
    </citation>
    <scope>NUCLEOTIDE SEQUENCE [LARGE SCALE GENOMIC DNA]</scope>
    <source>
        <strain evidence="14">JCM 17125</strain>
    </source>
</reference>
<evidence type="ECO:0000256" key="5">
    <source>
        <dbReference type="ARBA" id="ARBA00022516"/>
    </source>
</evidence>
<comment type="pathway">
    <text evidence="1">Glycerolipid metabolism; triacylglycerol biosynthesis.</text>
</comment>
<sequence>MHTGTPGQRRVAPTRIDRISPNDLTTLVSDRGPAPMNIAAVLVVDGGATLRRDEVLRALETATAQVPRLRQRLRPVPLGCGRPYWVDDDFDIHRHVDFRQVDDDHLWTEVADLACHRLQSDRPLWRAVWLTGLDRDRAALVVVAHHVLADGLSGLAVLAALTGTTATGQPTGAAHHTAYTRRALVADAWRSRVHGLGTLATRARAAAAGARDLGLDGRLPRRCPRTSFNRPTGPRRRLTVVERPLADAVAAGHRLGVTVNDLVLAAVSSAVAATLRDSGETPDCIVISVPFSGRSWAGSGRLGNETGVVPFRIPLDVGRDARLRTVARMSQAQRARPRAASAAPLGVGFRALARLGVLQWFVDHQPLVNTFVTNVRGPAHPWRFCGRPVTSVVPIAVTPGNVGVTFDVLSYAGTLGITIVTDPDVVADADPLARHLAQELDELVGPLG</sequence>
<comment type="caution">
    <text evidence="13">The sequence shown here is derived from an EMBL/GenBank/DDBJ whole genome shotgun (WGS) entry which is preliminary data.</text>
</comment>
<dbReference type="Gene3D" id="3.30.559.30">
    <property type="entry name" value="Nonribosomal peptide synthetase, condensation domain"/>
    <property type="match status" value="1"/>
</dbReference>
<dbReference type="EC" id="2.3.1.20" evidence="4"/>
<evidence type="ECO:0000256" key="3">
    <source>
        <dbReference type="ARBA" id="ARBA00009587"/>
    </source>
</evidence>
<dbReference type="PANTHER" id="PTHR31650:SF1">
    <property type="entry name" value="WAX ESTER SYNTHASE_DIACYLGLYCEROL ACYLTRANSFERASE 4-RELATED"/>
    <property type="match status" value="1"/>
</dbReference>
<keyword evidence="14" id="KW-1185">Reference proteome</keyword>
<evidence type="ECO:0000256" key="7">
    <source>
        <dbReference type="ARBA" id="ARBA00022798"/>
    </source>
</evidence>
<evidence type="ECO:0000259" key="11">
    <source>
        <dbReference type="Pfam" id="PF03007"/>
    </source>
</evidence>
<keyword evidence="7" id="KW-0319">Glycerol metabolism</keyword>
<dbReference type="InterPro" id="IPR009721">
    <property type="entry name" value="O-acyltransferase_WSD1_C"/>
</dbReference>
<keyword evidence="6" id="KW-0808">Transferase</keyword>
<proteinExistence type="inferred from homology"/>
<dbReference type="Proteomes" id="UP001501468">
    <property type="component" value="Unassembled WGS sequence"/>
</dbReference>
<evidence type="ECO:0000256" key="10">
    <source>
        <dbReference type="ARBA" id="ARBA00048109"/>
    </source>
</evidence>
<dbReference type="Pfam" id="PF03007">
    <property type="entry name" value="WS_DGAT_cat"/>
    <property type="match status" value="1"/>
</dbReference>
<evidence type="ECO:0000313" key="13">
    <source>
        <dbReference type="EMBL" id="GAA3715946.1"/>
    </source>
</evidence>
<accession>A0ABP7EAQ3</accession>
<keyword evidence="9" id="KW-0012">Acyltransferase</keyword>
<evidence type="ECO:0000313" key="14">
    <source>
        <dbReference type="Proteomes" id="UP001501468"/>
    </source>
</evidence>
<keyword evidence="8" id="KW-0443">Lipid metabolism</keyword>
<dbReference type="Pfam" id="PF06974">
    <property type="entry name" value="WS_DGAT_C"/>
    <property type="match status" value="1"/>
</dbReference>
<comment type="similarity">
    <text evidence="3">Belongs to the long-chain O-acyltransferase family.</text>
</comment>
<evidence type="ECO:0000256" key="6">
    <source>
        <dbReference type="ARBA" id="ARBA00022679"/>
    </source>
</evidence>
<protein>
    <recommendedName>
        <fullName evidence="4">diacylglycerol O-acyltransferase</fullName>
        <ecNumber evidence="4">2.3.1.20</ecNumber>
    </recommendedName>
</protein>
<organism evidence="13 14">
    <name type="scientific">Terrabacter ginsenosidimutans</name>
    <dbReference type="NCBI Taxonomy" id="490575"/>
    <lineage>
        <taxon>Bacteria</taxon>
        <taxon>Bacillati</taxon>
        <taxon>Actinomycetota</taxon>
        <taxon>Actinomycetes</taxon>
        <taxon>Micrococcales</taxon>
        <taxon>Intrasporangiaceae</taxon>
        <taxon>Terrabacter</taxon>
    </lineage>
</organism>
<gene>
    <name evidence="13" type="ORF">GCM10022399_35690</name>
</gene>
<dbReference type="RefSeq" id="WP_344949756.1">
    <property type="nucleotide sequence ID" value="NZ_BAABDC010000007.1"/>
</dbReference>
<feature type="domain" description="O-acyltransferase WSD1-like N-terminal" evidence="11">
    <location>
        <begin position="20"/>
        <end position="263"/>
    </location>
</feature>
<evidence type="ECO:0000256" key="1">
    <source>
        <dbReference type="ARBA" id="ARBA00004771"/>
    </source>
</evidence>
<dbReference type="InterPro" id="IPR004255">
    <property type="entry name" value="O-acyltransferase_WSD1_N"/>
</dbReference>
<comment type="catalytic activity">
    <reaction evidence="10">
        <text>an acyl-CoA + a 1,2-diacyl-sn-glycerol = a triacyl-sn-glycerol + CoA</text>
        <dbReference type="Rhea" id="RHEA:10868"/>
        <dbReference type="ChEBI" id="CHEBI:17815"/>
        <dbReference type="ChEBI" id="CHEBI:57287"/>
        <dbReference type="ChEBI" id="CHEBI:58342"/>
        <dbReference type="ChEBI" id="CHEBI:64615"/>
        <dbReference type="EC" id="2.3.1.20"/>
    </reaction>
</comment>
<evidence type="ECO:0000256" key="8">
    <source>
        <dbReference type="ARBA" id="ARBA00023098"/>
    </source>
</evidence>
<dbReference type="PANTHER" id="PTHR31650">
    <property type="entry name" value="O-ACYLTRANSFERASE (WSD1-LIKE) FAMILY PROTEIN"/>
    <property type="match status" value="1"/>
</dbReference>